<keyword evidence="3" id="KW-0645">Protease</keyword>
<evidence type="ECO:0000313" key="7">
    <source>
        <dbReference type="EnsemblPlants" id="KQJ90710"/>
    </source>
</evidence>
<comment type="similarity">
    <text evidence="1 3">Belongs to the peptidase A1 family.</text>
</comment>
<dbReference type="EnsemblPlants" id="KQJ90710">
    <property type="protein sequence ID" value="KQJ90710"/>
    <property type="gene ID" value="BRADI_4g33410v3"/>
</dbReference>
<dbReference type="EMBL" id="CM000883">
    <property type="protein sequence ID" value="KQJ90710.1"/>
    <property type="molecule type" value="Genomic_DNA"/>
</dbReference>
<dbReference type="Pfam" id="PF14541">
    <property type="entry name" value="TAXi_C"/>
    <property type="match status" value="1"/>
</dbReference>
<dbReference type="PANTHER" id="PTHR13683">
    <property type="entry name" value="ASPARTYL PROTEASES"/>
    <property type="match status" value="1"/>
</dbReference>
<dbReference type="PANTHER" id="PTHR13683:SF750">
    <property type="entry name" value="ASPARTYL PROTEASE AED1"/>
    <property type="match status" value="1"/>
</dbReference>
<dbReference type="ExpressionAtlas" id="A0A0Q3ET67">
    <property type="expression patterns" value="baseline"/>
</dbReference>
<feature type="active site" evidence="2">
    <location>
        <position position="383"/>
    </location>
</feature>
<dbReference type="InterPro" id="IPR032799">
    <property type="entry name" value="TAXi_C"/>
</dbReference>
<keyword evidence="4" id="KW-0732">Signal</keyword>
<evidence type="ECO:0000256" key="1">
    <source>
        <dbReference type="ARBA" id="ARBA00007447"/>
    </source>
</evidence>
<feature type="signal peptide" evidence="4">
    <location>
        <begin position="1"/>
        <end position="32"/>
    </location>
</feature>
<dbReference type="PROSITE" id="PS51767">
    <property type="entry name" value="PEPTIDASE_A1"/>
    <property type="match status" value="1"/>
</dbReference>
<reference evidence="6" key="2">
    <citation type="submission" date="2017-06" db="EMBL/GenBank/DDBJ databases">
        <title>WGS assembly of Brachypodium distachyon.</title>
        <authorList>
            <consortium name="The International Brachypodium Initiative"/>
            <person name="Lucas S."/>
            <person name="Harmon-Smith M."/>
            <person name="Lail K."/>
            <person name="Tice H."/>
            <person name="Grimwood J."/>
            <person name="Bruce D."/>
            <person name="Barry K."/>
            <person name="Shu S."/>
            <person name="Lindquist E."/>
            <person name="Wang M."/>
            <person name="Pitluck S."/>
            <person name="Vogel J.P."/>
            <person name="Garvin D.F."/>
            <person name="Mockler T.C."/>
            <person name="Schmutz J."/>
            <person name="Rokhsar D."/>
            <person name="Bevan M.W."/>
        </authorList>
    </citation>
    <scope>NUCLEOTIDE SEQUENCE</scope>
    <source>
        <strain evidence="6">Bd21</strain>
    </source>
</reference>
<dbReference type="Gramene" id="KQJ90710">
    <property type="protein sequence ID" value="KQJ90710"/>
    <property type="gene ID" value="BRADI_4g33410v3"/>
</dbReference>
<dbReference type="GO" id="GO:0006508">
    <property type="term" value="P:proteolysis"/>
    <property type="evidence" value="ECO:0007669"/>
    <property type="project" value="UniProtKB-KW"/>
</dbReference>
<evidence type="ECO:0000313" key="6">
    <source>
        <dbReference type="EMBL" id="KQJ90710.1"/>
    </source>
</evidence>
<reference evidence="6 7" key="1">
    <citation type="journal article" date="2010" name="Nature">
        <title>Genome sequencing and analysis of the model grass Brachypodium distachyon.</title>
        <authorList>
            <consortium name="International Brachypodium Initiative"/>
        </authorList>
    </citation>
    <scope>NUCLEOTIDE SEQUENCE [LARGE SCALE GENOMIC DNA]</scope>
    <source>
        <strain evidence="6 7">Bd21</strain>
    </source>
</reference>
<dbReference type="Pfam" id="PF14543">
    <property type="entry name" value="TAXi_N"/>
    <property type="match status" value="1"/>
</dbReference>
<dbReference type="InterPro" id="IPR033873">
    <property type="entry name" value="CND41-like"/>
</dbReference>
<evidence type="ECO:0000313" key="8">
    <source>
        <dbReference type="Proteomes" id="UP000008810"/>
    </source>
</evidence>
<feature type="chain" id="PRO_5043129067" description="Peptidase A1 domain-containing protein" evidence="4">
    <location>
        <begin position="33"/>
        <end position="509"/>
    </location>
</feature>
<dbReference type="InterPro" id="IPR021109">
    <property type="entry name" value="Peptidase_aspartic_dom_sf"/>
</dbReference>
<reference evidence="7" key="3">
    <citation type="submission" date="2018-08" db="UniProtKB">
        <authorList>
            <consortium name="EnsemblPlants"/>
        </authorList>
    </citation>
    <scope>IDENTIFICATION</scope>
    <source>
        <strain evidence="7">cv. Bd21</strain>
    </source>
</reference>
<dbReference type="InterPro" id="IPR033121">
    <property type="entry name" value="PEPTIDASE_A1"/>
</dbReference>
<name>A0A0Q3ET67_BRADI</name>
<dbReference type="PRINTS" id="PR00792">
    <property type="entry name" value="PEPSIN"/>
</dbReference>
<keyword evidence="3" id="KW-0064">Aspartyl protease</keyword>
<proteinExistence type="inferred from homology"/>
<dbReference type="FunCoup" id="A0A0Q3ET67">
    <property type="interactions" value="38"/>
</dbReference>
<dbReference type="InterPro" id="IPR032861">
    <property type="entry name" value="TAXi_N"/>
</dbReference>
<dbReference type="RefSeq" id="XP_003576664.1">
    <property type="nucleotide sequence ID" value="XM_003576616.4"/>
</dbReference>
<dbReference type="KEGG" id="bdi:100825340"/>
<dbReference type="CDD" id="cd05472">
    <property type="entry name" value="cnd41_like"/>
    <property type="match status" value="1"/>
</dbReference>
<evidence type="ECO:0000256" key="4">
    <source>
        <dbReference type="SAM" id="SignalP"/>
    </source>
</evidence>
<dbReference type="FunFam" id="2.40.70.10:FF:000031">
    <property type="entry name" value="Aspartyl protease AED1"/>
    <property type="match status" value="1"/>
</dbReference>
<keyword evidence="8" id="KW-1185">Reference proteome</keyword>
<sequence length="509" mass="52332">MAPVRRRGAALCRGSRVFLVFLVAVALDVASSSPRRGLGASAAAGDAAELETETGSGPEWHVVSVADLLPAAVCTASQAASNSSSASAFSVMHRHGPCSPLQTPGDAPSDADLLDQDQARVDSILGMITNETSAVGPGVSLPAERGISVGTGNYVVSVGLGTPARDLTVVFDTGSDLSWVQCGPCSSGGCYKQQDPLFAPSDSSTFSAVRCGARECRARQSCGGSPGDDRCPYEVVYGDKSRTQGHLGNDTLTLGTMAPANASAENDNKLPGFVFGCGENNTGLFGQADGLFGLGRGKVSLSSQAAGKFGEGFSYCLPSSSSSAPGYLSLGTPVPAPAHAQFTPMLNRTTTPSFYYVKLVGIRVAGRAIRVSSPRVALPLIVDSGTVITRLAPRAYRALRAAFLSAMGKYGYKRAPRLSILDTCYDFTAHANATVSIPAVALVFAGGATISVDFSGVLYVAKVAQACLAFAPNGDGRSAGILGNTQQRTLAVVYDVARQKIGFAAKGCS</sequence>
<dbReference type="Proteomes" id="UP000008810">
    <property type="component" value="Chromosome 4"/>
</dbReference>
<evidence type="ECO:0000256" key="3">
    <source>
        <dbReference type="RuleBase" id="RU000454"/>
    </source>
</evidence>
<feature type="active site" evidence="2">
    <location>
        <position position="172"/>
    </location>
</feature>
<accession>A0A0Q3ET67</accession>
<dbReference type="InterPro" id="IPR001969">
    <property type="entry name" value="Aspartic_peptidase_AS"/>
</dbReference>
<feature type="domain" description="Peptidase A1" evidence="5">
    <location>
        <begin position="154"/>
        <end position="504"/>
    </location>
</feature>
<dbReference type="PROSITE" id="PS00141">
    <property type="entry name" value="ASP_PROTEASE"/>
    <property type="match status" value="1"/>
</dbReference>
<dbReference type="AlphaFoldDB" id="A0A0Q3ET67"/>
<dbReference type="SUPFAM" id="SSF50630">
    <property type="entry name" value="Acid proteases"/>
    <property type="match status" value="1"/>
</dbReference>
<dbReference type="OrthoDB" id="2747330at2759"/>
<evidence type="ECO:0000259" key="5">
    <source>
        <dbReference type="PROSITE" id="PS51767"/>
    </source>
</evidence>
<organism evidence="6">
    <name type="scientific">Brachypodium distachyon</name>
    <name type="common">Purple false brome</name>
    <name type="synonym">Trachynia distachya</name>
    <dbReference type="NCBI Taxonomy" id="15368"/>
    <lineage>
        <taxon>Eukaryota</taxon>
        <taxon>Viridiplantae</taxon>
        <taxon>Streptophyta</taxon>
        <taxon>Embryophyta</taxon>
        <taxon>Tracheophyta</taxon>
        <taxon>Spermatophyta</taxon>
        <taxon>Magnoliopsida</taxon>
        <taxon>Liliopsida</taxon>
        <taxon>Poales</taxon>
        <taxon>Poaceae</taxon>
        <taxon>BOP clade</taxon>
        <taxon>Pooideae</taxon>
        <taxon>Stipodae</taxon>
        <taxon>Brachypodieae</taxon>
        <taxon>Brachypodium</taxon>
    </lineage>
</organism>
<evidence type="ECO:0000256" key="2">
    <source>
        <dbReference type="PIRSR" id="PIRSR601461-1"/>
    </source>
</evidence>
<protein>
    <recommendedName>
        <fullName evidence="5">Peptidase A1 domain-containing protein</fullName>
    </recommendedName>
</protein>
<gene>
    <name evidence="7" type="primary">LOC100825340</name>
    <name evidence="6" type="ORF">BRADI_4g33410v3</name>
</gene>
<dbReference type="MEROPS" id="A01.050"/>
<keyword evidence="3" id="KW-0378">Hydrolase</keyword>
<dbReference type="InterPro" id="IPR001461">
    <property type="entry name" value="Aspartic_peptidase_A1"/>
</dbReference>
<dbReference type="GO" id="GO:0004190">
    <property type="term" value="F:aspartic-type endopeptidase activity"/>
    <property type="evidence" value="ECO:0007669"/>
    <property type="project" value="UniProtKB-KW"/>
</dbReference>
<dbReference type="FunFam" id="2.40.70.10:FF:000013">
    <property type="entry name" value="Aspartyl protease AED1"/>
    <property type="match status" value="1"/>
</dbReference>
<dbReference type="Gene3D" id="2.40.70.10">
    <property type="entry name" value="Acid Proteases"/>
    <property type="match status" value="2"/>
</dbReference>
<dbReference type="GeneID" id="100825340"/>